<dbReference type="AlphaFoldDB" id="A0A3P6UBF2"/>
<reference evidence="2 3" key="1">
    <citation type="submission" date="2018-11" db="EMBL/GenBank/DDBJ databases">
        <authorList>
            <consortium name="Pathogen Informatics"/>
        </authorList>
    </citation>
    <scope>NUCLEOTIDE SEQUENCE [LARGE SCALE GENOMIC DNA]</scope>
</reference>
<keyword evidence="3" id="KW-1185">Reference proteome</keyword>
<protein>
    <recommendedName>
        <fullName evidence="4">Hexosyltransferase</fullName>
    </recommendedName>
</protein>
<feature type="transmembrane region" description="Helical" evidence="1">
    <location>
        <begin position="21"/>
        <end position="40"/>
    </location>
</feature>
<evidence type="ECO:0008006" key="4">
    <source>
        <dbReference type="Google" id="ProtNLM"/>
    </source>
</evidence>
<dbReference type="Proteomes" id="UP000281553">
    <property type="component" value="Unassembled WGS sequence"/>
</dbReference>
<evidence type="ECO:0000256" key="1">
    <source>
        <dbReference type="SAM" id="Phobius"/>
    </source>
</evidence>
<name>A0A3P6UBF2_DIBLA</name>
<keyword evidence="1" id="KW-0472">Membrane</keyword>
<proteinExistence type="predicted"/>
<keyword evidence="1" id="KW-0812">Transmembrane</keyword>
<evidence type="ECO:0000313" key="2">
    <source>
        <dbReference type="EMBL" id="VDK88940.1"/>
    </source>
</evidence>
<sequence length="242" mass="27923">MTLPKCLSMRWQLALPRRLKNYPLLTFLALGFFILYFLYWPSQAKQHSATWSFSPLLGEYVRVAVCASDWYAPIRAKVNGSYRLLLNILVDPTTATTEFDRVSSINVVKYDSHPRLLSFENMAEIEDQIWRLPVDKQVYQLYPQSMNMSDVVSRVKSCRPVPEVSPHGFPGVGDCVKCGYYGGASSPISGLLDALLIPGPIGEWREKEVDAAQVYPHYDLARHRPCINLLWSPRRWSYRFWW</sequence>
<keyword evidence="1" id="KW-1133">Transmembrane helix</keyword>
<accession>A0A3P6UBF2</accession>
<gene>
    <name evidence="2" type="ORF">DILT_LOCUS4295</name>
</gene>
<evidence type="ECO:0000313" key="3">
    <source>
        <dbReference type="Proteomes" id="UP000281553"/>
    </source>
</evidence>
<organism evidence="2 3">
    <name type="scientific">Dibothriocephalus latus</name>
    <name type="common">Fish tapeworm</name>
    <name type="synonym">Diphyllobothrium latum</name>
    <dbReference type="NCBI Taxonomy" id="60516"/>
    <lineage>
        <taxon>Eukaryota</taxon>
        <taxon>Metazoa</taxon>
        <taxon>Spiralia</taxon>
        <taxon>Lophotrochozoa</taxon>
        <taxon>Platyhelminthes</taxon>
        <taxon>Cestoda</taxon>
        <taxon>Eucestoda</taxon>
        <taxon>Diphyllobothriidea</taxon>
        <taxon>Diphyllobothriidae</taxon>
        <taxon>Dibothriocephalus</taxon>
    </lineage>
</organism>
<dbReference type="EMBL" id="UYRU01045209">
    <property type="protein sequence ID" value="VDK88940.1"/>
    <property type="molecule type" value="Genomic_DNA"/>
</dbReference>